<comment type="caution">
    <text evidence="1">The sequence shown here is derived from an EMBL/GenBank/DDBJ whole genome shotgun (WGS) entry which is preliminary data.</text>
</comment>
<dbReference type="Proteomes" id="UP000688137">
    <property type="component" value="Unassembled WGS sequence"/>
</dbReference>
<gene>
    <name evidence="1" type="ORF">PPRIM_AZ9-3.1.T0480071</name>
</gene>
<organism evidence="1 2">
    <name type="scientific">Paramecium primaurelia</name>
    <dbReference type="NCBI Taxonomy" id="5886"/>
    <lineage>
        <taxon>Eukaryota</taxon>
        <taxon>Sar</taxon>
        <taxon>Alveolata</taxon>
        <taxon>Ciliophora</taxon>
        <taxon>Intramacronucleata</taxon>
        <taxon>Oligohymenophorea</taxon>
        <taxon>Peniculida</taxon>
        <taxon>Parameciidae</taxon>
        <taxon>Paramecium</taxon>
    </lineage>
</organism>
<reference evidence="1" key="1">
    <citation type="submission" date="2021-01" db="EMBL/GenBank/DDBJ databases">
        <authorList>
            <consortium name="Genoscope - CEA"/>
            <person name="William W."/>
        </authorList>
    </citation>
    <scope>NUCLEOTIDE SEQUENCE</scope>
</reference>
<accession>A0A8S1M5D4</accession>
<evidence type="ECO:0000313" key="1">
    <source>
        <dbReference type="EMBL" id="CAD8071826.1"/>
    </source>
</evidence>
<dbReference type="InterPro" id="IPR028008">
    <property type="entry name" value="DUF4441"/>
</dbReference>
<dbReference type="Pfam" id="PF14536">
    <property type="entry name" value="DUF4441"/>
    <property type="match status" value="1"/>
</dbReference>
<protein>
    <submittedName>
        <fullName evidence="1">Uncharacterized protein</fullName>
    </submittedName>
</protein>
<dbReference type="EMBL" id="CAJJDM010000048">
    <property type="protein sequence ID" value="CAD8071826.1"/>
    <property type="molecule type" value="Genomic_DNA"/>
</dbReference>
<name>A0A8S1M5D4_PARPR</name>
<proteinExistence type="predicted"/>
<evidence type="ECO:0000313" key="2">
    <source>
        <dbReference type="Proteomes" id="UP000688137"/>
    </source>
</evidence>
<dbReference type="AlphaFoldDB" id="A0A8S1M5D4"/>
<keyword evidence="2" id="KW-1185">Reference proteome</keyword>
<sequence>MSEGIKKNVKSFTPYIARPSDIASVDVSLDPMRQFKVKVQSSHDPQVQQLSTDQPLSNNLFFNPQYTTFDISQRVSFDGNNDFMFNNLRGPFVNSSLDSKLIQKPFDIFQSQNRQINPMMSYFFNSPRQSFYPFLQQQQQQNELPPYSNTSLDRQFKVTQINSPSQFIVRPPSIQKLQLNSNLNHFKKEELKLLNQEDSCESEVVNMSESSWNENKNDKKVIKISKRTTRKRCILQESSDSYKINRKKKGSKVNDTKNITKNFSKAIISYILNNEELILQFMKKDKYDNFIQLLKTKKNQMTNIKQLRDLWVDGGKNPEFNKVFRIISQYFLKNQSIAYVYNSRISNTAWHLKYRQNLLRALKEPQNFKFIKDI</sequence>
<dbReference type="OMA" id="MMSYFFN"/>